<sequence length="71" mass="8584">MKKWREGASGGLAAYVRDGGQNDKARRKAREEWMHRAEQRERLNLVRALKKVRPLQMRRWNRKLQRQKVPC</sequence>
<reference evidence="2 3" key="1">
    <citation type="submission" date="2018-03" db="EMBL/GenBank/DDBJ databases">
        <title>Genomic framework for the identification of Micromonospora saelicesensis and Micromonospora noduli.</title>
        <authorList>
            <person name="Riesco R."/>
            <person name="Trujillo M.E."/>
        </authorList>
    </citation>
    <scope>NUCLEOTIDE SEQUENCE [LARGE SCALE GENOMIC DNA]</scope>
    <source>
        <strain evidence="2 3">GAR05</strain>
    </source>
</reference>
<gene>
    <name evidence="2" type="ORF">GAR05_05168</name>
</gene>
<dbReference type="Proteomes" id="UP000249334">
    <property type="component" value="Unassembled WGS sequence"/>
</dbReference>
<feature type="region of interest" description="Disordered" evidence="1">
    <location>
        <begin position="1"/>
        <end position="27"/>
    </location>
</feature>
<accession>A0ABX9CC66</accession>
<comment type="caution">
    <text evidence="2">The sequence shown here is derived from an EMBL/GenBank/DDBJ whole genome shotgun (WGS) entry which is preliminary data.</text>
</comment>
<keyword evidence="3" id="KW-1185">Reference proteome</keyword>
<organism evidence="2 3">
    <name type="scientific">Micromonospora saelicesensis</name>
    <dbReference type="NCBI Taxonomy" id="285676"/>
    <lineage>
        <taxon>Bacteria</taxon>
        <taxon>Bacillati</taxon>
        <taxon>Actinomycetota</taxon>
        <taxon>Actinomycetes</taxon>
        <taxon>Micromonosporales</taxon>
        <taxon>Micromonosporaceae</taxon>
        <taxon>Micromonospora</taxon>
    </lineage>
</organism>
<proteinExistence type="predicted"/>
<dbReference type="EMBL" id="PXXW01000042">
    <property type="protein sequence ID" value="RAN93868.1"/>
    <property type="molecule type" value="Genomic_DNA"/>
</dbReference>
<evidence type="ECO:0000313" key="3">
    <source>
        <dbReference type="Proteomes" id="UP000249334"/>
    </source>
</evidence>
<evidence type="ECO:0000256" key="1">
    <source>
        <dbReference type="SAM" id="MobiDB-lite"/>
    </source>
</evidence>
<name>A0ABX9CC66_9ACTN</name>
<evidence type="ECO:0000313" key="2">
    <source>
        <dbReference type="EMBL" id="RAN93868.1"/>
    </source>
</evidence>
<protein>
    <submittedName>
        <fullName evidence="2">Uncharacterized protein</fullName>
    </submittedName>
</protein>